<protein>
    <submittedName>
        <fullName evidence="1">Uncharacterized protein</fullName>
    </submittedName>
</protein>
<proteinExistence type="predicted"/>
<organism evidence="1">
    <name type="scientific">Haematobia irritans</name>
    <name type="common">Horn fly</name>
    <name type="synonym">Conops irritans</name>
    <dbReference type="NCBI Taxonomy" id="7368"/>
    <lineage>
        <taxon>Eukaryota</taxon>
        <taxon>Metazoa</taxon>
        <taxon>Ecdysozoa</taxon>
        <taxon>Arthropoda</taxon>
        <taxon>Hexapoda</taxon>
        <taxon>Insecta</taxon>
        <taxon>Pterygota</taxon>
        <taxon>Neoptera</taxon>
        <taxon>Endopterygota</taxon>
        <taxon>Diptera</taxon>
        <taxon>Brachycera</taxon>
        <taxon>Muscomorpha</taxon>
        <taxon>Muscoidea</taxon>
        <taxon>Muscidae</taxon>
        <taxon>Haematobia</taxon>
    </lineage>
</organism>
<evidence type="ECO:0000313" key="1">
    <source>
        <dbReference type="EMBL" id="JAV14337.1"/>
    </source>
</evidence>
<dbReference type="AlphaFoldDB" id="A0A1L8E6H5"/>
<dbReference type="EMBL" id="GFDG01004462">
    <property type="protein sequence ID" value="JAV14337.1"/>
    <property type="molecule type" value="Transcribed_RNA"/>
</dbReference>
<name>A0A1L8E6H5_HAEIR</name>
<accession>A0A1L8E6H5</accession>
<sequence>MYSDISSQFMPIKLHGNASVKNSCSILTASLIISIIRSLLGFCTKYLNINTAKSQCKPSSREISSLENVKPGMSPRFFSQKIEAKLPLKNIPSTAANAMTRSPKLADSDAIHDKAQSAFLFTAGMVSMALNR</sequence>
<reference evidence="1" key="1">
    <citation type="submission" date="2017-01" db="EMBL/GenBank/DDBJ databases">
        <title>An insight into the sialome and mialome of the horn fly, Haematobia irritans.</title>
        <authorList>
            <person name="Breijo M."/>
            <person name="Boiani M."/>
            <person name="Ures X."/>
            <person name="Rocha S."/>
            <person name="Sequeira M."/>
            <person name="Ribeiro J.M."/>
        </authorList>
    </citation>
    <scope>NUCLEOTIDE SEQUENCE</scope>
</reference>